<accession>A0AAD5SS02</accession>
<sequence>MSFTSDQHEDTQFMFPSFIVSSARISSILLLKNSLTASNEFSEIITDSDSFSENSGNNIEESDGIDNPVSSENGTTATTTVVYEIRQNLKSAVQALQALSLPTLSIIKFLLRRSDRIVFSLVMQCARDTVAQYCDFSPLTTSENSNVDSAEEPSESVRQVFDLIYRVGHVKVSELNGDNEITAHNSDVSGGGDGQDVDATTDDRLDTATMATSIGATMSEQSDPNIGMKPVNSTRYFSASDTFDYVFEPLAKEYADDDRKKRRLAECVEMFLYLWLSRAEKLKTKEQVSSYMHPPPPGADSSNQIFGLEGPFVEVTAVRETTTIATADTADTATASIFTTNGSLLLPPLSISMQLIDDTQQMQILLASIYSSLGETEMIHQLTNAHVVVDCVQVANILIDGAAASVLQQKYDLKRTRDLNAGVAMLKRLERHEDVVMILEAAEYAISQKKLGSFPASKYLEPALQTRHKTLFFNMYKVIDAAGMVAHGNGADSDSEYEDGGISSARYWSVYREDWGEALEMSAV</sequence>
<evidence type="ECO:0000256" key="1">
    <source>
        <dbReference type="SAM" id="MobiDB-lite"/>
    </source>
</evidence>
<evidence type="ECO:0000313" key="3">
    <source>
        <dbReference type="EMBL" id="KAJ3094940.1"/>
    </source>
</evidence>
<gene>
    <name evidence="3" type="ORF">HK100_005972</name>
</gene>
<feature type="region of interest" description="Disordered" evidence="1">
    <location>
        <begin position="49"/>
        <end position="73"/>
    </location>
</feature>
<keyword evidence="4" id="KW-1185">Reference proteome</keyword>
<feature type="domain" description="Mic1" evidence="2">
    <location>
        <begin position="362"/>
        <end position="481"/>
    </location>
</feature>
<evidence type="ECO:0000313" key="4">
    <source>
        <dbReference type="Proteomes" id="UP001211907"/>
    </source>
</evidence>
<reference evidence="3" key="1">
    <citation type="submission" date="2020-05" db="EMBL/GenBank/DDBJ databases">
        <title>Phylogenomic resolution of chytrid fungi.</title>
        <authorList>
            <person name="Stajich J.E."/>
            <person name="Amses K."/>
            <person name="Simmons R."/>
            <person name="Seto K."/>
            <person name="Myers J."/>
            <person name="Bonds A."/>
            <person name="Quandt C.A."/>
            <person name="Barry K."/>
            <person name="Liu P."/>
            <person name="Grigoriev I."/>
            <person name="Longcore J.E."/>
            <person name="James T.Y."/>
        </authorList>
    </citation>
    <scope>NUCLEOTIDE SEQUENCE</scope>
    <source>
        <strain evidence="3">JEL0513</strain>
    </source>
</reference>
<name>A0AAD5SS02_9FUNG</name>
<proteinExistence type="predicted"/>
<protein>
    <recommendedName>
        <fullName evidence="2">Mic1 domain-containing protein</fullName>
    </recommendedName>
</protein>
<dbReference type="InterPro" id="IPR009755">
    <property type="entry name" value="RMC1_C"/>
</dbReference>
<dbReference type="Proteomes" id="UP001211907">
    <property type="component" value="Unassembled WGS sequence"/>
</dbReference>
<evidence type="ECO:0000259" key="2">
    <source>
        <dbReference type="Pfam" id="PF07035"/>
    </source>
</evidence>
<organism evidence="3 4">
    <name type="scientific">Physocladia obscura</name>
    <dbReference type="NCBI Taxonomy" id="109957"/>
    <lineage>
        <taxon>Eukaryota</taxon>
        <taxon>Fungi</taxon>
        <taxon>Fungi incertae sedis</taxon>
        <taxon>Chytridiomycota</taxon>
        <taxon>Chytridiomycota incertae sedis</taxon>
        <taxon>Chytridiomycetes</taxon>
        <taxon>Chytridiales</taxon>
        <taxon>Chytriomycetaceae</taxon>
        <taxon>Physocladia</taxon>
    </lineage>
</organism>
<feature type="compositionally biased region" description="Polar residues" evidence="1">
    <location>
        <begin position="49"/>
        <end position="59"/>
    </location>
</feature>
<comment type="caution">
    <text evidence="3">The sequence shown here is derived from an EMBL/GenBank/DDBJ whole genome shotgun (WGS) entry which is preliminary data.</text>
</comment>
<dbReference type="AlphaFoldDB" id="A0AAD5SS02"/>
<dbReference type="EMBL" id="JADGJH010002773">
    <property type="protein sequence ID" value="KAJ3094940.1"/>
    <property type="molecule type" value="Genomic_DNA"/>
</dbReference>
<dbReference type="Pfam" id="PF07035">
    <property type="entry name" value="RMC1_C"/>
    <property type="match status" value="1"/>
</dbReference>